<feature type="region of interest" description="Disordered" evidence="9">
    <location>
        <begin position="811"/>
        <end position="836"/>
    </location>
</feature>
<feature type="region of interest" description="Disordered" evidence="9">
    <location>
        <begin position="1940"/>
        <end position="2048"/>
    </location>
</feature>
<comment type="subcellular location">
    <subcellularLocation>
        <location evidence="1">Nucleus</location>
    </subcellularLocation>
</comment>
<dbReference type="GO" id="GO:0008270">
    <property type="term" value="F:zinc ion binding"/>
    <property type="evidence" value="ECO:0007669"/>
    <property type="project" value="UniProtKB-KW"/>
</dbReference>
<dbReference type="PROSITE" id="PS00028">
    <property type="entry name" value="ZINC_FINGER_C2H2_1"/>
    <property type="match status" value="7"/>
</dbReference>
<accession>A0AAD9NVM1</accession>
<feature type="domain" description="C2H2-type" evidence="10">
    <location>
        <begin position="521"/>
        <end position="549"/>
    </location>
</feature>
<feature type="domain" description="C2H2-type" evidence="10">
    <location>
        <begin position="462"/>
        <end position="492"/>
    </location>
</feature>
<feature type="region of interest" description="Disordered" evidence="9">
    <location>
        <begin position="384"/>
        <end position="452"/>
    </location>
</feature>
<dbReference type="InterPro" id="IPR013087">
    <property type="entry name" value="Znf_C2H2_type"/>
</dbReference>
<reference evidence="11" key="1">
    <citation type="journal article" date="2023" name="Mol. Biol. Evol.">
        <title>Third-Generation Sequencing Reveals the Adaptive Role of the Epigenome in Three Deep-Sea Polychaetes.</title>
        <authorList>
            <person name="Perez M."/>
            <person name="Aroh O."/>
            <person name="Sun Y."/>
            <person name="Lan Y."/>
            <person name="Juniper S.K."/>
            <person name="Young C.R."/>
            <person name="Angers B."/>
            <person name="Qian P.Y."/>
        </authorList>
    </citation>
    <scope>NUCLEOTIDE SEQUENCE</scope>
    <source>
        <strain evidence="11">R07B-5</strain>
    </source>
</reference>
<feature type="compositionally biased region" description="Basic and acidic residues" evidence="9">
    <location>
        <begin position="404"/>
        <end position="415"/>
    </location>
</feature>
<feature type="domain" description="C2H2-type" evidence="10">
    <location>
        <begin position="2286"/>
        <end position="2314"/>
    </location>
</feature>
<evidence type="ECO:0000256" key="1">
    <source>
        <dbReference type="ARBA" id="ARBA00004123"/>
    </source>
</evidence>
<dbReference type="Proteomes" id="UP001209878">
    <property type="component" value="Unassembled WGS sequence"/>
</dbReference>
<dbReference type="PANTHER" id="PTHR24392:SF31">
    <property type="entry name" value="C2H2-TYPE DOMAIN-CONTAINING PROTEIN"/>
    <property type="match status" value="1"/>
</dbReference>
<dbReference type="GO" id="GO:0003677">
    <property type="term" value="F:DNA binding"/>
    <property type="evidence" value="ECO:0007669"/>
    <property type="project" value="UniProtKB-KW"/>
</dbReference>
<evidence type="ECO:0000256" key="2">
    <source>
        <dbReference type="ARBA" id="ARBA00022723"/>
    </source>
</evidence>
<dbReference type="SMART" id="SM00355">
    <property type="entry name" value="ZnF_C2H2"/>
    <property type="match status" value="29"/>
</dbReference>
<feature type="compositionally biased region" description="Polar residues" evidence="9">
    <location>
        <begin position="2014"/>
        <end position="2023"/>
    </location>
</feature>
<feature type="compositionally biased region" description="Polar residues" evidence="9">
    <location>
        <begin position="1788"/>
        <end position="1803"/>
    </location>
</feature>
<keyword evidence="7" id="KW-0539">Nucleus</keyword>
<feature type="region of interest" description="Disordered" evidence="9">
    <location>
        <begin position="2227"/>
        <end position="2267"/>
    </location>
</feature>
<keyword evidence="2" id="KW-0479">Metal-binding</keyword>
<keyword evidence="12" id="KW-1185">Reference proteome</keyword>
<feature type="region of interest" description="Disordered" evidence="9">
    <location>
        <begin position="272"/>
        <end position="303"/>
    </location>
</feature>
<dbReference type="InterPro" id="IPR036236">
    <property type="entry name" value="Znf_C2H2_sf"/>
</dbReference>
<feature type="region of interest" description="Disordered" evidence="9">
    <location>
        <begin position="871"/>
        <end position="891"/>
    </location>
</feature>
<feature type="compositionally biased region" description="Basic and acidic residues" evidence="9">
    <location>
        <begin position="1977"/>
        <end position="1992"/>
    </location>
</feature>
<dbReference type="GO" id="GO:0005634">
    <property type="term" value="C:nucleus"/>
    <property type="evidence" value="ECO:0007669"/>
    <property type="project" value="UniProtKB-SubCell"/>
</dbReference>
<evidence type="ECO:0000256" key="3">
    <source>
        <dbReference type="ARBA" id="ARBA00022737"/>
    </source>
</evidence>
<comment type="caution">
    <text evidence="11">The sequence shown here is derived from an EMBL/GenBank/DDBJ whole genome shotgun (WGS) entry which is preliminary data.</text>
</comment>
<feature type="compositionally biased region" description="Polar residues" evidence="9">
    <location>
        <begin position="419"/>
        <end position="430"/>
    </location>
</feature>
<feature type="region of interest" description="Disordered" evidence="9">
    <location>
        <begin position="1482"/>
        <end position="1505"/>
    </location>
</feature>
<organism evidence="11 12">
    <name type="scientific">Ridgeia piscesae</name>
    <name type="common">Tubeworm</name>
    <dbReference type="NCBI Taxonomy" id="27915"/>
    <lineage>
        <taxon>Eukaryota</taxon>
        <taxon>Metazoa</taxon>
        <taxon>Spiralia</taxon>
        <taxon>Lophotrochozoa</taxon>
        <taxon>Annelida</taxon>
        <taxon>Polychaeta</taxon>
        <taxon>Sedentaria</taxon>
        <taxon>Canalipalpata</taxon>
        <taxon>Sabellida</taxon>
        <taxon>Siboglinidae</taxon>
        <taxon>Ridgeia</taxon>
    </lineage>
</organism>
<feature type="region of interest" description="Disordered" evidence="9">
    <location>
        <begin position="937"/>
        <end position="977"/>
    </location>
</feature>
<feature type="domain" description="C2H2-type" evidence="10">
    <location>
        <begin position="2056"/>
        <end position="2084"/>
    </location>
</feature>
<dbReference type="SUPFAM" id="SSF57667">
    <property type="entry name" value="beta-beta-alpha zinc fingers"/>
    <property type="match status" value="2"/>
</dbReference>
<name>A0AAD9NVM1_RIDPI</name>
<feature type="compositionally biased region" description="Polar residues" evidence="9">
    <location>
        <begin position="272"/>
        <end position="285"/>
    </location>
</feature>
<evidence type="ECO:0000313" key="11">
    <source>
        <dbReference type="EMBL" id="KAK2182681.1"/>
    </source>
</evidence>
<proteinExistence type="predicted"/>
<evidence type="ECO:0000256" key="9">
    <source>
        <dbReference type="SAM" id="MobiDB-lite"/>
    </source>
</evidence>
<feature type="compositionally biased region" description="Basic residues" evidence="9">
    <location>
        <begin position="959"/>
        <end position="974"/>
    </location>
</feature>
<feature type="compositionally biased region" description="Polar residues" evidence="9">
    <location>
        <begin position="811"/>
        <end position="827"/>
    </location>
</feature>
<feature type="region of interest" description="Disordered" evidence="9">
    <location>
        <begin position="1182"/>
        <end position="1201"/>
    </location>
</feature>
<dbReference type="PROSITE" id="PS50157">
    <property type="entry name" value="ZINC_FINGER_C2H2_2"/>
    <property type="match status" value="7"/>
</dbReference>
<feature type="domain" description="C2H2-type" evidence="10">
    <location>
        <begin position="493"/>
        <end position="520"/>
    </location>
</feature>
<dbReference type="Gene3D" id="3.30.160.60">
    <property type="entry name" value="Classic Zinc Finger"/>
    <property type="match status" value="11"/>
</dbReference>
<feature type="domain" description="C2H2-type" evidence="10">
    <location>
        <begin position="1650"/>
        <end position="1678"/>
    </location>
</feature>
<feature type="domain" description="C2H2-type" evidence="10">
    <location>
        <begin position="2171"/>
        <end position="2198"/>
    </location>
</feature>
<keyword evidence="4 8" id="KW-0863">Zinc-finger</keyword>
<evidence type="ECO:0000256" key="8">
    <source>
        <dbReference type="PROSITE-ProRule" id="PRU00042"/>
    </source>
</evidence>
<evidence type="ECO:0000313" key="12">
    <source>
        <dbReference type="Proteomes" id="UP001209878"/>
    </source>
</evidence>
<keyword evidence="3" id="KW-0677">Repeat</keyword>
<evidence type="ECO:0000256" key="5">
    <source>
        <dbReference type="ARBA" id="ARBA00022833"/>
    </source>
</evidence>
<feature type="region of interest" description="Disordered" evidence="9">
    <location>
        <begin position="1300"/>
        <end position="1320"/>
    </location>
</feature>
<feature type="compositionally biased region" description="Low complexity" evidence="9">
    <location>
        <begin position="286"/>
        <end position="298"/>
    </location>
</feature>
<sequence length="2482" mass="279303">MGPVEIEHVGELHHHDFTNTIADSQVTGFLYEGNHYCCQTCAFLSPSRLMFQEHIRCHTFASPYTCAACSQAVDLKHVIAHYDTSHSKTLAPAIRIASSTLVDEIMQKLGPSAPFSISEIPISPQQVKALASPHNGKNGDVDRPDSSNLASPDSSERSEEPLPSTVGLTDCQLLQVLVTNCNYTDGAFVCGLCKFSTQYLPVISKHLHADVQRWNCNCVGCRSSHYSNCIVITAAMTKLKKKQLQVVGKEKVPTRAGPVSPMVIAAVNSDPELNQTNAAGGSNRPSTSEETSQVSSSTPCHKDGKKVHTVKLLCDLVDDTYVCKSCKFYEKDAAVFRKHLWDDIHQCGDCTHNGLNLRSSVDNNKCTILNSLMQMLLIRKNDMDRQKGGERNGNTRMPSAEGTADAHAERSHEEGFSGSGTAENVQQQKVSNEKDTRSQDVNANAVSLDNGVETDSEESEFFRCGFVNCRSSFSDVAGLKKHIVSAHKSMKVYPCPYCSCLWPDYNHLMEHIPAHSGPTPYRCVQCDVCFEKSTMLRNHLDKMHRVNKLFRCTFDGCEYVSNIWTEFKMHNFTFHPSEGLYTCFACQKKLADLSSYFWHIESGMVTLICCSYCPMKSKMRHTILRHSNSVHQGLDLKVTVQTEVKCATEPDSTQPKLYHPKPSSEQLVLYTCDSCDFASDNKPTVVEHVKCHQLDSSRHFAFVCSHCPFGTAGLQGFNVHVADHRGMTTHHFRYYKCTHCLYTSNQMTLIEKHLQAKHTHKLFKFEVQQEIVTGKGRMAGVRHEVVKGKDTHTVKLRELLTCKDTQSELQNETVTSKGTQSDIQNDVTGKDSQSEVHKEMAIGKGTQSEVHKEMAIGTGTQSEVQKDDLTSNGALSGLKKHVSSKGSQADEQQEVVQVEDIQSKVQQQNVTTGTSNSAKVQIGVKDKNSKAVMQRKIPTGKGSKSKVQKVVGGRDSRSKAHMKGKGSIKSRRSVKSTTGGTILKKKLVILLERCDAPSSNVSRKEVMERCAVSSDSVARKEGMERCAVPSDNVPRKEVTRCGVPSGSLHRKEVAVKCGILNDSVSRKEVMEKGDVPNCSVSRKEITEGCDVPSDSVLRKEVTERCDVLSDSVPRKEVTERYDVLSDSVPRKEVTERCDVPSDSVPRKEVTERCDVLSDSVPRKEVTERCDVLSDSVPRKEATERCDVPNDSVPRKEATERCDVPWDPSKEVSIKKEPVDEEPVSGELLVIQSIKTEIEEDSPALESLAKESTAIERFHCELCVFSCCDWSRLHEHIKASHENVTQWNNVSMSVTTAAYIDSPKPPQIRPGESAASDAEERSDEVVEAMRYHCNLCRFVCELWKTFQMHMADEHSYRAIKVDMTLPYQNIMAIPMEKPKPSVSKFRQGQFVCDKCPFTTDVNSNFWRHKKAHSQKLKSGFKCMYCSYSSPHKFVITKHVKNYHPDKPLDEPHVVSLQTKKTPTISMVDEQTRVCTRQSKNKIAVQSSVTSEPPALEDDVQSGTRSQDCCDEHLDDANSSTTVESSTYCTRVDNHDLYQCRQCEFIHRYPSKVRRHSDYCHTKHCPYQCGYCEFRSVESGKVKRHCGFAHRDQPVKVIKVDFDATKSQTVGVLMSENQKNDDIETEEEGERPNEDSQWYWRRFVKTSENQMMSCRRCGYRQVGASALKRHVLSIHLGFSPFACKYCSFATTEIRYVRLHIEKTHPGLACKVIRRRYVSESTGEVDEFHDSDPAIGVTVGRAMSTTTLDNEVQTQDAPVGPISTCGGSTTSLTETDKGCHTSANIPVKTEPVTSQSSPNTPPKQKQQARQYKCIYCDFYSEDRFIFDIRDHIFVAHLRRDHYMCAHCRFGSMKRDDIVAHNFNKHPGKDNIVKEDKTYSRNIAVLETHGNMRMVGVRSDDKLPLIELPSPGRKEKLLCSRPLVNGSASESELMTNNVALNEVSTGPHKTCTQNASGHITNTRSLRSDKSQTTTPMLPMQSKDKPESTKRERDKRGSNPCNSESSPKLDIDSDVHRSNVLSRSSQQTPEREIDSHRLINSGPKGGNGDTHNDSADPLVSWKCKKCGLHLGRLEKMRRHILMHHLNTRPYQCAVCDFADKKVKLVEEHIRNKHVKSRIHIPVVNMMDELSDSLRKNMVVIKSKSVETKRLRTSRHKDSQFDYSTLRVTNANGDSLYRCDLCDHQVRVKASIVKHRKTHFKYHPLGCGYCDFRTSKSFFLECHNNNVHAGRPLKTRKISRSKADDSTGGDDEKQESKEKKLTSRKRRHSASPAKLRTYDKVVDEDDGLEPTFMCQTCGKKMLLKSSMERHVMVEHLGYRPYSCSGCDYAAVSQSTVQAHIAKKHEVASCWIVYKKDDHHEATVQSTVVRATDTLEPALPTSFVCVVCKTYKTNSRARIESHIADEVKYAPHQCAYCLFSSSRRDAVRVHILEAHPHEKLDYKFCERFILKQRVQDLIEQSIVSTESDVESELDVYSFTDNVPREKSGM</sequence>
<feature type="region of interest" description="Disordered" evidence="9">
    <location>
        <begin position="1776"/>
        <end position="1803"/>
    </location>
</feature>
<evidence type="ECO:0000256" key="4">
    <source>
        <dbReference type="ARBA" id="ARBA00022771"/>
    </source>
</evidence>
<gene>
    <name evidence="11" type="ORF">NP493_338g01029</name>
</gene>
<feature type="compositionally biased region" description="Polar residues" evidence="9">
    <location>
        <begin position="1946"/>
        <end position="1971"/>
    </location>
</feature>
<feature type="region of interest" description="Disordered" evidence="9">
    <location>
        <begin position="128"/>
        <end position="164"/>
    </location>
</feature>
<keyword evidence="6" id="KW-0238">DNA-binding</keyword>
<evidence type="ECO:0000259" key="10">
    <source>
        <dbReference type="PROSITE" id="PS50157"/>
    </source>
</evidence>
<protein>
    <recommendedName>
        <fullName evidence="10">C2H2-type domain-containing protein</fullName>
    </recommendedName>
</protein>
<dbReference type="PANTHER" id="PTHR24392">
    <property type="entry name" value="ZINC FINGER PROTEIN"/>
    <property type="match status" value="1"/>
</dbReference>
<feature type="compositionally biased region" description="Basic and acidic residues" evidence="9">
    <location>
        <begin position="2235"/>
        <end position="2255"/>
    </location>
</feature>
<dbReference type="EMBL" id="JAODUO010000340">
    <property type="protein sequence ID" value="KAK2182681.1"/>
    <property type="molecule type" value="Genomic_DNA"/>
</dbReference>
<evidence type="ECO:0000256" key="6">
    <source>
        <dbReference type="ARBA" id="ARBA00023125"/>
    </source>
</evidence>
<keyword evidence="5" id="KW-0862">Zinc</keyword>
<evidence type="ECO:0000256" key="7">
    <source>
        <dbReference type="ARBA" id="ARBA00023242"/>
    </source>
</evidence>
<feature type="compositionally biased region" description="Basic and acidic residues" evidence="9">
    <location>
        <begin position="2002"/>
        <end position="2012"/>
    </location>
</feature>